<evidence type="ECO:0000313" key="2">
    <source>
        <dbReference type="Proteomes" id="UP000239590"/>
    </source>
</evidence>
<name>A0A2S7IF56_9BACT</name>
<reference evidence="2" key="1">
    <citation type="submission" date="2018-02" db="EMBL/GenBank/DDBJ databases">
        <title>Genome sequencing of Solimonas sp. HR-BB.</title>
        <authorList>
            <person name="Lee Y."/>
            <person name="Jeon C.O."/>
        </authorList>
    </citation>
    <scope>NUCLEOTIDE SEQUENCE [LARGE SCALE GENOMIC DNA]</scope>
    <source>
        <strain evidence="2">HR-U</strain>
    </source>
</reference>
<accession>A0A2S7IF56</accession>
<gene>
    <name evidence="1" type="ORF">C5O19_24560</name>
</gene>
<organism evidence="1 2">
    <name type="scientific">Siphonobacter curvatus</name>
    <dbReference type="NCBI Taxonomy" id="2094562"/>
    <lineage>
        <taxon>Bacteria</taxon>
        <taxon>Pseudomonadati</taxon>
        <taxon>Bacteroidota</taxon>
        <taxon>Cytophagia</taxon>
        <taxon>Cytophagales</taxon>
        <taxon>Cytophagaceae</taxon>
        <taxon>Siphonobacter</taxon>
    </lineage>
</organism>
<protein>
    <submittedName>
        <fullName evidence="1">Uncharacterized protein</fullName>
    </submittedName>
</protein>
<proteinExistence type="predicted"/>
<dbReference type="RefSeq" id="WP_104716019.1">
    <property type="nucleotide sequence ID" value="NZ_PTRA01000009.1"/>
</dbReference>
<comment type="caution">
    <text evidence="1">The sequence shown here is derived from an EMBL/GenBank/DDBJ whole genome shotgun (WGS) entry which is preliminary data.</text>
</comment>
<dbReference type="AlphaFoldDB" id="A0A2S7IF56"/>
<dbReference type="OrthoDB" id="2618800at2"/>
<keyword evidence="2" id="KW-1185">Reference proteome</keyword>
<dbReference type="EMBL" id="PTRA01000009">
    <property type="protein sequence ID" value="PQA53421.1"/>
    <property type="molecule type" value="Genomic_DNA"/>
</dbReference>
<dbReference type="Proteomes" id="UP000239590">
    <property type="component" value="Unassembled WGS sequence"/>
</dbReference>
<evidence type="ECO:0000313" key="1">
    <source>
        <dbReference type="EMBL" id="PQA53421.1"/>
    </source>
</evidence>
<sequence>MRSLINLNKDLLEDYSAFSSVNENWSILSYLNYKYDLNSALAFSKLFFPDFIINKGCIIIDFLYSSKNLDEWYEEFNGNVSLTEKMCNLYEIKDFFHINSEDESEEKIKEFGGILQSAWKLNVAKLFPEINVIIDLIDRDESYYITLYTVDNI</sequence>